<protein>
    <recommendedName>
        <fullName evidence="1">Gfo/Idh/MocA-like oxidoreductase N-terminal domain-containing protein</fullName>
    </recommendedName>
</protein>
<dbReference type="InterPro" id="IPR000683">
    <property type="entry name" value="Gfo/Idh/MocA-like_OxRdtase_N"/>
</dbReference>
<reference evidence="2" key="1">
    <citation type="submission" date="2022-11" db="EMBL/GenBank/DDBJ databases">
        <authorList>
            <person name="Petersen C."/>
        </authorList>
    </citation>
    <scope>NUCLEOTIDE SEQUENCE</scope>
    <source>
        <strain evidence="2">IBT 19713</strain>
    </source>
</reference>
<dbReference type="GeneID" id="83206629"/>
<dbReference type="InterPro" id="IPR036291">
    <property type="entry name" value="NAD(P)-bd_dom_sf"/>
</dbReference>
<name>A0A9W9TBV3_9EURO</name>
<evidence type="ECO:0000259" key="1">
    <source>
        <dbReference type="Pfam" id="PF01408"/>
    </source>
</evidence>
<comment type="caution">
    <text evidence="2">The sequence shown here is derived from an EMBL/GenBank/DDBJ whole genome shotgun (WGS) entry which is preliminary data.</text>
</comment>
<sequence>MSTPVLRVGILGATEVLEHTFFPTLNSLPLFETTIIHAYNDHAVAVRSQQQFSIPYTTTSTDEVLHHPEVDLVLNFFPFESHEKYTIAALEAGKHVMVEAPLSLGIHGLRRIRTASKKASSPHSKSTPKIFVGCVRRYAPSYTDVFKKELASLGRIYYARCRNISGSLAHPAAREEVAINAIARGHGGDENEKVSGNGTKKAAAGLHLDGLGKDMQMHALMADIFSSTDDITPDREAFCRFLGTLGCHDLSLMREALGFPDAVANVSITDPFYSAIFHYTNPSKDALVVHGDGHPFTVMYETGVDAVPRSDAHLTVYGANKTVSLQYEMPVATHTLCKAGCVRVVVEEAGDIVQNGDGPAEGTATGVKRMEYTSLFADAYEKELLALHAYLVDGVEAKTSDGDAMMDLQMLRMIFDHYDRQCGTIRTPLG</sequence>
<dbReference type="AlphaFoldDB" id="A0A9W9TBV3"/>
<dbReference type="SUPFAM" id="SSF51735">
    <property type="entry name" value="NAD(P)-binding Rossmann-fold domains"/>
    <property type="match status" value="1"/>
</dbReference>
<gene>
    <name evidence="2" type="ORF">N7468_010030</name>
</gene>
<dbReference type="Gene3D" id="3.40.50.720">
    <property type="entry name" value="NAD(P)-binding Rossmann-like Domain"/>
    <property type="match status" value="1"/>
</dbReference>
<evidence type="ECO:0000313" key="2">
    <source>
        <dbReference type="EMBL" id="KAJ5217022.1"/>
    </source>
</evidence>
<dbReference type="Proteomes" id="UP001150941">
    <property type="component" value="Unassembled WGS sequence"/>
</dbReference>
<keyword evidence="3" id="KW-1185">Reference proteome</keyword>
<proteinExistence type="predicted"/>
<dbReference type="GO" id="GO:0005737">
    <property type="term" value="C:cytoplasm"/>
    <property type="evidence" value="ECO:0007669"/>
    <property type="project" value="TreeGrafter"/>
</dbReference>
<feature type="domain" description="Gfo/Idh/MocA-like oxidoreductase N-terminal" evidence="1">
    <location>
        <begin position="6"/>
        <end position="119"/>
    </location>
</feature>
<dbReference type="Pfam" id="PF01408">
    <property type="entry name" value="GFO_IDH_MocA"/>
    <property type="match status" value="1"/>
</dbReference>
<accession>A0A9W9TBV3</accession>
<evidence type="ECO:0000313" key="3">
    <source>
        <dbReference type="Proteomes" id="UP001150941"/>
    </source>
</evidence>
<dbReference type="PANTHER" id="PTHR42840:SF7">
    <property type="entry name" value="BINDING ROSSMANN FOLD OXIDOREDUCTASE, PUTATIVE (AFU_ORTHOLOGUE AFUA_4G10190)-RELATED"/>
    <property type="match status" value="1"/>
</dbReference>
<dbReference type="GO" id="GO:0016491">
    <property type="term" value="F:oxidoreductase activity"/>
    <property type="evidence" value="ECO:0007669"/>
    <property type="project" value="TreeGrafter"/>
</dbReference>
<reference evidence="2" key="2">
    <citation type="journal article" date="2023" name="IMA Fungus">
        <title>Comparative genomic study of the Penicillium genus elucidates a diverse pangenome and 15 lateral gene transfer events.</title>
        <authorList>
            <person name="Petersen C."/>
            <person name="Sorensen T."/>
            <person name="Nielsen M.R."/>
            <person name="Sondergaard T.E."/>
            <person name="Sorensen J.L."/>
            <person name="Fitzpatrick D.A."/>
            <person name="Frisvad J.C."/>
            <person name="Nielsen K.L."/>
        </authorList>
    </citation>
    <scope>NUCLEOTIDE SEQUENCE</scope>
    <source>
        <strain evidence="2">IBT 19713</strain>
    </source>
</reference>
<dbReference type="GO" id="GO:0000166">
    <property type="term" value="F:nucleotide binding"/>
    <property type="evidence" value="ECO:0007669"/>
    <property type="project" value="InterPro"/>
</dbReference>
<organism evidence="2 3">
    <name type="scientific">Penicillium chermesinum</name>
    <dbReference type="NCBI Taxonomy" id="63820"/>
    <lineage>
        <taxon>Eukaryota</taxon>
        <taxon>Fungi</taxon>
        <taxon>Dikarya</taxon>
        <taxon>Ascomycota</taxon>
        <taxon>Pezizomycotina</taxon>
        <taxon>Eurotiomycetes</taxon>
        <taxon>Eurotiomycetidae</taxon>
        <taxon>Eurotiales</taxon>
        <taxon>Aspergillaceae</taxon>
        <taxon>Penicillium</taxon>
    </lineage>
</organism>
<dbReference type="GO" id="GO:0006740">
    <property type="term" value="P:NADPH regeneration"/>
    <property type="evidence" value="ECO:0007669"/>
    <property type="project" value="TreeGrafter"/>
</dbReference>
<dbReference type="PANTHER" id="PTHR42840">
    <property type="entry name" value="NAD(P)-BINDING ROSSMANN-FOLD SUPERFAMILY PROTEIN-RELATED"/>
    <property type="match status" value="1"/>
</dbReference>
<dbReference type="OrthoDB" id="64915at2759"/>
<dbReference type="EMBL" id="JAPQKS010000008">
    <property type="protein sequence ID" value="KAJ5217022.1"/>
    <property type="molecule type" value="Genomic_DNA"/>
</dbReference>
<dbReference type="RefSeq" id="XP_058325893.1">
    <property type="nucleotide sequence ID" value="XM_058479325.1"/>
</dbReference>